<feature type="domain" description="D-isomer specific 2-hydroxyacid dehydrogenase NAD-binding" evidence="7">
    <location>
        <begin position="126"/>
        <end position="300"/>
    </location>
</feature>
<dbReference type="STRING" id="1447715.AH67_02005"/>
<dbReference type="PANTHER" id="PTHR42789">
    <property type="entry name" value="D-ISOMER SPECIFIC 2-HYDROXYACID DEHYDROGENASE FAMILY PROTEIN (AFU_ORTHOLOGUE AFUA_6G10090)"/>
    <property type="match status" value="1"/>
</dbReference>
<protein>
    <submittedName>
        <fullName evidence="8">2-hydroxyacid dehydrogenase</fullName>
    </submittedName>
</protein>
<evidence type="ECO:0000313" key="8">
    <source>
        <dbReference type="EMBL" id="AIZ15860.1"/>
    </source>
</evidence>
<keyword evidence="3 5" id="KW-0560">Oxidoreductase</keyword>
<dbReference type="RefSeq" id="WP_039171219.1">
    <property type="nucleotide sequence ID" value="NZ_CP007457.1"/>
</dbReference>
<dbReference type="EMBL" id="CP007457">
    <property type="protein sequence ID" value="AIZ15860.1"/>
    <property type="molecule type" value="Genomic_DNA"/>
</dbReference>
<dbReference type="CDD" id="cd12169">
    <property type="entry name" value="PGDH_like_1"/>
    <property type="match status" value="1"/>
</dbReference>
<name>A0A0A7I9E5_9BIFI</name>
<dbReference type="InterPro" id="IPR006140">
    <property type="entry name" value="D-isomer_DH_NAD-bd"/>
</dbReference>
<accession>A0A0A7I9E5</accession>
<dbReference type="GO" id="GO:0008652">
    <property type="term" value="P:amino acid biosynthetic process"/>
    <property type="evidence" value="ECO:0007669"/>
    <property type="project" value="UniProtKB-KW"/>
</dbReference>
<sequence>MTLIETQQDRTDLPLVAIPSVFDDMIEPLREAFPLLDGIARVRMHTDHTFDTHEFVERCAGAQAVIVINVHISDAMLTELAGHVRVLAFGGTGVASYVNLDLAAKLGVRICNVRHYGDAAVAEFAFALMLEITRRVGALDRQLRDGSWDGAPGLDLNGRTLAIVGLGGIGGTVARIANGFGMHVTAWDSGRGDPARFVTHNVAPVPTLTELFAGADVVSVHMPLTDETHGMITSEHLDAMRPGTIFINTARAEVIASGALEKRLARGDIPAGLDVFDTEPLPADSPLRSMPNLVLTPHVAWRSDGANRNLTRQCVESIASYFTGGDYNAVTPGVAWNTGK</sequence>
<evidence type="ECO:0000313" key="9">
    <source>
        <dbReference type="Proteomes" id="UP000030636"/>
    </source>
</evidence>
<dbReference type="Pfam" id="PF02826">
    <property type="entry name" value="2-Hacid_dh_C"/>
    <property type="match status" value="1"/>
</dbReference>
<dbReference type="Proteomes" id="UP000030636">
    <property type="component" value="Chromosome"/>
</dbReference>
<evidence type="ECO:0000259" key="7">
    <source>
        <dbReference type="Pfam" id="PF02826"/>
    </source>
</evidence>
<comment type="similarity">
    <text evidence="1 5">Belongs to the D-isomer specific 2-hydroxyacid dehydrogenase family.</text>
</comment>
<dbReference type="OrthoDB" id="4324715at2"/>
<dbReference type="HOGENOM" id="CLU_019796_1_3_11"/>
<dbReference type="KEGG" id="bpsp:AH67_02005"/>
<dbReference type="InterPro" id="IPR029752">
    <property type="entry name" value="D-isomer_DH_CS1"/>
</dbReference>
<dbReference type="SUPFAM" id="SSF51735">
    <property type="entry name" value="NAD(P)-binding Rossmann-fold domains"/>
    <property type="match status" value="1"/>
</dbReference>
<evidence type="ECO:0000259" key="6">
    <source>
        <dbReference type="Pfam" id="PF00389"/>
    </source>
</evidence>
<keyword evidence="9" id="KW-1185">Reference proteome</keyword>
<organism evidence="8 9">
    <name type="scientific">Bifidobacterium pseudolongum PV8-2</name>
    <dbReference type="NCBI Taxonomy" id="1447715"/>
    <lineage>
        <taxon>Bacteria</taxon>
        <taxon>Bacillati</taxon>
        <taxon>Actinomycetota</taxon>
        <taxon>Actinomycetes</taxon>
        <taxon>Bifidobacteriales</taxon>
        <taxon>Bifidobacteriaceae</taxon>
        <taxon>Bifidobacterium</taxon>
    </lineage>
</organism>
<dbReference type="SUPFAM" id="SSF52283">
    <property type="entry name" value="Formate/glycerate dehydrogenase catalytic domain-like"/>
    <property type="match status" value="1"/>
</dbReference>
<evidence type="ECO:0000256" key="3">
    <source>
        <dbReference type="ARBA" id="ARBA00023002"/>
    </source>
</evidence>
<feature type="domain" description="D-isomer specific 2-hydroxyacid dehydrogenase catalytic" evidence="6">
    <location>
        <begin position="26"/>
        <end position="327"/>
    </location>
</feature>
<dbReference type="AlphaFoldDB" id="A0A0A7I9E5"/>
<dbReference type="PANTHER" id="PTHR42789:SF1">
    <property type="entry name" value="D-ISOMER SPECIFIC 2-HYDROXYACID DEHYDROGENASE FAMILY PROTEIN (AFU_ORTHOLOGUE AFUA_6G10090)"/>
    <property type="match status" value="1"/>
</dbReference>
<dbReference type="Pfam" id="PF00389">
    <property type="entry name" value="2-Hacid_dh"/>
    <property type="match status" value="1"/>
</dbReference>
<dbReference type="GO" id="GO:0016616">
    <property type="term" value="F:oxidoreductase activity, acting on the CH-OH group of donors, NAD or NADP as acceptor"/>
    <property type="evidence" value="ECO:0007669"/>
    <property type="project" value="InterPro"/>
</dbReference>
<dbReference type="PROSITE" id="PS00065">
    <property type="entry name" value="D_2_HYDROXYACID_DH_1"/>
    <property type="match status" value="1"/>
</dbReference>
<dbReference type="Gene3D" id="3.40.50.720">
    <property type="entry name" value="NAD(P)-binding Rossmann-like Domain"/>
    <property type="match status" value="2"/>
</dbReference>
<dbReference type="InterPro" id="IPR050857">
    <property type="entry name" value="D-2-hydroxyacid_DH"/>
</dbReference>
<dbReference type="GO" id="GO:0051287">
    <property type="term" value="F:NAD binding"/>
    <property type="evidence" value="ECO:0007669"/>
    <property type="project" value="InterPro"/>
</dbReference>
<proteinExistence type="inferred from homology"/>
<evidence type="ECO:0000256" key="5">
    <source>
        <dbReference type="RuleBase" id="RU003719"/>
    </source>
</evidence>
<evidence type="ECO:0000256" key="2">
    <source>
        <dbReference type="ARBA" id="ARBA00022605"/>
    </source>
</evidence>
<dbReference type="InterPro" id="IPR036291">
    <property type="entry name" value="NAD(P)-bd_dom_sf"/>
</dbReference>
<evidence type="ECO:0000256" key="4">
    <source>
        <dbReference type="ARBA" id="ARBA00023027"/>
    </source>
</evidence>
<reference evidence="8 9" key="1">
    <citation type="journal article" date="2015" name="Genome Announc.">
        <title>Bifidobacterium pseudolongum Strain PV8-2, Isolated from a Stool Sample of an Anemic Kenyan Infant.</title>
        <authorList>
            <person name="Vazquez-Gutierrez P."/>
            <person name="Lacroix C."/>
            <person name="Chassard C."/>
            <person name="Klumpp J."/>
            <person name="Stevens M.J."/>
            <person name="Jans C."/>
        </authorList>
    </citation>
    <scope>NUCLEOTIDE SEQUENCE [LARGE SCALE GENOMIC DNA]</scope>
    <source>
        <strain evidence="8 9">PV8-2</strain>
    </source>
</reference>
<gene>
    <name evidence="8" type="ORF">AH67_02005</name>
</gene>
<dbReference type="InterPro" id="IPR006139">
    <property type="entry name" value="D-isomer_2_OHA_DH_cat_dom"/>
</dbReference>
<keyword evidence="2" id="KW-0028">Amino-acid biosynthesis</keyword>
<keyword evidence="4" id="KW-0520">NAD</keyword>
<evidence type="ECO:0000256" key="1">
    <source>
        <dbReference type="ARBA" id="ARBA00005854"/>
    </source>
</evidence>